<evidence type="ECO:0000313" key="2">
    <source>
        <dbReference type="EMBL" id="UWP81486.1"/>
    </source>
</evidence>
<keyword evidence="3" id="KW-1185">Reference proteome</keyword>
<dbReference type="Gene3D" id="1.10.443.10">
    <property type="entry name" value="Intergrase catalytic core"/>
    <property type="match status" value="1"/>
</dbReference>
<dbReference type="RefSeq" id="WP_259859251.1">
    <property type="nucleotide sequence ID" value="NZ_BAAAST010000002.1"/>
</dbReference>
<dbReference type="InterPro" id="IPR013762">
    <property type="entry name" value="Integrase-like_cat_sf"/>
</dbReference>
<dbReference type="InterPro" id="IPR011010">
    <property type="entry name" value="DNA_brk_join_enz"/>
</dbReference>
<protein>
    <recommendedName>
        <fullName evidence="4">Tyr recombinase domain-containing protein</fullName>
    </recommendedName>
</protein>
<name>A0ABY5VWJ6_9ACTN</name>
<keyword evidence="1" id="KW-0233">DNA recombination</keyword>
<dbReference type="EMBL" id="CP073720">
    <property type="protein sequence ID" value="UWP81486.1"/>
    <property type="molecule type" value="Genomic_DNA"/>
</dbReference>
<proteinExistence type="predicted"/>
<dbReference type="Proteomes" id="UP001059617">
    <property type="component" value="Chromosome"/>
</dbReference>
<sequence>MSLTPVRFRAMVYVAAGCGLRIGETPGLEVDDIDLEGREFHVRRQVDDETDPRNPARRSALLVFTSNANEPVKTPTWCNWRSDSARRRPRPG</sequence>
<gene>
    <name evidence="2" type="ORF">Dfulv_41270</name>
</gene>
<accession>A0ABY5VWJ6</accession>
<evidence type="ECO:0008006" key="4">
    <source>
        <dbReference type="Google" id="ProtNLM"/>
    </source>
</evidence>
<reference evidence="2" key="2">
    <citation type="submission" date="2022-09" db="EMBL/GenBank/DDBJ databases">
        <title>Biosynthetic gene clusters of Dactylosporangioum fulvum.</title>
        <authorList>
            <person name="Caradec T."/>
        </authorList>
    </citation>
    <scope>NUCLEOTIDE SEQUENCE</scope>
    <source>
        <strain evidence="2">NRRL B-16292</strain>
    </source>
</reference>
<evidence type="ECO:0000313" key="3">
    <source>
        <dbReference type="Proteomes" id="UP001059617"/>
    </source>
</evidence>
<evidence type="ECO:0000256" key="1">
    <source>
        <dbReference type="ARBA" id="ARBA00023172"/>
    </source>
</evidence>
<dbReference type="SUPFAM" id="SSF56349">
    <property type="entry name" value="DNA breaking-rejoining enzymes"/>
    <property type="match status" value="1"/>
</dbReference>
<reference evidence="2" key="1">
    <citation type="submission" date="2021-04" db="EMBL/GenBank/DDBJ databases">
        <authorList>
            <person name="Hartkoorn R.C."/>
            <person name="Beaudoing E."/>
            <person name="Hot D."/>
        </authorList>
    </citation>
    <scope>NUCLEOTIDE SEQUENCE</scope>
    <source>
        <strain evidence="2">NRRL B-16292</strain>
    </source>
</reference>
<organism evidence="2 3">
    <name type="scientific">Dactylosporangium fulvum</name>
    <dbReference type="NCBI Taxonomy" id="53359"/>
    <lineage>
        <taxon>Bacteria</taxon>
        <taxon>Bacillati</taxon>
        <taxon>Actinomycetota</taxon>
        <taxon>Actinomycetes</taxon>
        <taxon>Micromonosporales</taxon>
        <taxon>Micromonosporaceae</taxon>
        <taxon>Dactylosporangium</taxon>
    </lineage>
</organism>